<protein>
    <recommendedName>
        <fullName evidence="4">Pilus assembly protein</fullName>
    </recommendedName>
</protein>
<keyword evidence="1" id="KW-0812">Transmembrane</keyword>
<name>A0A5C4NBN2_9RHOB</name>
<accession>A0A5C4NBN2</accession>
<gene>
    <name evidence="2" type="ORF">FHG71_12405</name>
</gene>
<dbReference type="EMBL" id="VDFV01000016">
    <property type="protein sequence ID" value="TNC70986.1"/>
    <property type="molecule type" value="Genomic_DNA"/>
</dbReference>
<dbReference type="Proteomes" id="UP000305709">
    <property type="component" value="Unassembled WGS sequence"/>
</dbReference>
<keyword evidence="1" id="KW-0472">Membrane</keyword>
<keyword evidence="3" id="KW-1185">Reference proteome</keyword>
<organism evidence="2 3">
    <name type="scientific">Rubellimicrobium roseum</name>
    <dbReference type="NCBI Taxonomy" id="687525"/>
    <lineage>
        <taxon>Bacteria</taxon>
        <taxon>Pseudomonadati</taxon>
        <taxon>Pseudomonadota</taxon>
        <taxon>Alphaproteobacteria</taxon>
        <taxon>Rhodobacterales</taxon>
        <taxon>Roseobacteraceae</taxon>
        <taxon>Rubellimicrobium</taxon>
    </lineage>
</organism>
<keyword evidence="1" id="KW-1133">Transmembrane helix</keyword>
<evidence type="ECO:0000256" key="1">
    <source>
        <dbReference type="SAM" id="Phobius"/>
    </source>
</evidence>
<proteinExistence type="predicted"/>
<dbReference type="AlphaFoldDB" id="A0A5C4NBN2"/>
<sequence length="64" mass="6676">MKFIVERFARDESGAVTVDWVVLTAAIALIGAGIVAIMSDETTQLGADTGAALAKIEMPTLDPL</sequence>
<reference evidence="2 3" key="1">
    <citation type="submission" date="2019-06" db="EMBL/GenBank/DDBJ databases">
        <authorList>
            <person name="Jiang L."/>
        </authorList>
    </citation>
    <scope>NUCLEOTIDE SEQUENCE [LARGE SCALE GENOMIC DNA]</scope>
    <source>
        <strain evidence="2 3">YIM 48858</strain>
    </source>
</reference>
<feature type="transmembrane region" description="Helical" evidence="1">
    <location>
        <begin position="20"/>
        <end position="38"/>
    </location>
</feature>
<comment type="caution">
    <text evidence="2">The sequence shown here is derived from an EMBL/GenBank/DDBJ whole genome shotgun (WGS) entry which is preliminary data.</text>
</comment>
<evidence type="ECO:0008006" key="4">
    <source>
        <dbReference type="Google" id="ProtNLM"/>
    </source>
</evidence>
<evidence type="ECO:0000313" key="2">
    <source>
        <dbReference type="EMBL" id="TNC70986.1"/>
    </source>
</evidence>
<evidence type="ECO:0000313" key="3">
    <source>
        <dbReference type="Proteomes" id="UP000305709"/>
    </source>
</evidence>